<evidence type="ECO:0000313" key="9">
    <source>
        <dbReference type="EMBL" id="EPX70488.1"/>
    </source>
</evidence>
<dbReference type="InterPro" id="IPR041470">
    <property type="entry name" value="GCP_N"/>
</dbReference>
<dbReference type="GO" id="GO:0051011">
    <property type="term" value="F:microtubule minus-end binding"/>
    <property type="evidence" value="ECO:0007669"/>
    <property type="project" value="TreeGrafter"/>
</dbReference>
<dbReference type="AlphaFoldDB" id="S9PSL1"/>
<dbReference type="GO" id="GO:0000931">
    <property type="term" value="C:gamma-tubulin ring complex"/>
    <property type="evidence" value="ECO:0007669"/>
    <property type="project" value="EnsemblFungi"/>
</dbReference>
<accession>S9PSL1</accession>
<dbReference type="PANTHER" id="PTHR19302:SF13">
    <property type="entry name" value="GAMMA-TUBULIN COMPLEX COMPONENT 2"/>
    <property type="match status" value="1"/>
</dbReference>
<gene>
    <name evidence="9" type="ORF">SOCG_04718</name>
</gene>
<keyword evidence="4 5" id="KW-0206">Cytoskeleton</keyword>
<feature type="compositionally biased region" description="Polar residues" evidence="6">
    <location>
        <begin position="1"/>
        <end position="10"/>
    </location>
</feature>
<dbReference type="PANTHER" id="PTHR19302">
    <property type="entry name" value="GAMMA TUBULIN COMPLEX PROTEIN"/>
    <property type="match status" value="1"/>
</dbReference>
<dbReference type="GO" id="GO:0043015">
    <property type="term" value="F:gamma-tubulin binding"/>
    <property type="evidence" value="ECO:0007669"/>
    <property type="project" value="InterPro"/>
</dbReference>
<dbReference type="OMA" id="QNMSGDP"/>
<reference evidence="9 10" key="1">
    <citation type="journal article" date="2011" name="Science">
        <title>Comparative functional genomics of the fission yeasts.</title>
        <authorList>
            <person name="Rhind N."/>
            <person name="Chen Z."/>
            <person name="Yassour M."/>
            <person name="Thompson D.A."/>
            <person name="Haas B.J."/>
            <person name="Habib N."/>
            <person name="Wapinski I."/>
            <person name="Roy S."/>
            <person name="Lin M.F."/>
            <person name="Heiman D.I."/>
            <person name="Young S.K."/>
            <person name="Furuya K."/>
            <person name="Guo Y."/>
            <person name="Pidoux A."/>
            <person name="Chen H.M."/>
            <person name="Robbertse B."/>
            <person name="Goldberg J.M."/>
            <person name="Aoki K."/>
            <person name="Bayne E.H."/>
            <person name="Berlin A.M."/>
            <person name="Desjardins C.A."/>
            <person name="Dobbs E."/>
            <person name="Dukaj L."/>
            <person name="Fan L."/>
            <person name="FitzGerald M.G."/>
            <person name="French C."/>
            <person name="Gujja S."/>
            <person name="Hansen K."/>
            <person name="Keifenheim D."/>
            <person name="Levin J.Z."/>
            <person name="Mosher R.A."/>
            <person name="Mueller C.A."/>
            <person name="Pfiffner J."/>
            <person name="Priest M."/>
            <person name="Russ C."/>
            <person name="Smialowska A."/>
            <person name="Swoboda P."/>
            <person name="Sykes S.M."/>
            <person name="Vaughn M."/>
            <person name="Vengrova S."/>
            <person name="Yoder R."/>
            <person name="Zeng Q."/>
            <person name="Allshire R."/>
            <person name="Baulcombe D."/>
            <person name="Birren B.W."/>
            <person name="Brown W."/>
            <person name="Ekwall K."/>
            <person name="Kellis M."/>
            <person name="Leatherwood J."/>
            <person name="Levin H."/>
            <person name="Margalit H."/>
            <person name="Martienssen R."/>
            <person name="Nieduszynski C.A."/>
            <person name="Spatafora J.W."/>
            <person name="Friedman N."/>
            <person name="Dalgaard J.Z."/>
            <person name="Baumann P."/>
            <person name="Niki H."/>
            <person name="Regev A."/>
            <person name="Nusbaum C."/>
        </authorList>
    </citation>
    <scope>NUCLEOTIDE SEQUENCE [LARGE SCALE GENOMIC DNA]</scope>
    <source>
        <strain evidence="10">yFS286</strain>
    </source>
</reference>
<comment type="similarity">
    <text evidence="1 5">Belongs to the TUBGCP family.</text>
</comment>
<evidence type="ECO:0000313" key="10">
    <source>
        <dbReference type="Proteomes" id="UP000016088"/>
    </source>
</evidence>
<feature type="compositionally biased region" description="Low complexity" evidence="6">
    <location>
        <begin position="537"/>
        <end position="547"/>
    </location>
</feature>
<dbReference type="EMBL" id="KE503208">
    <property type="protein sequence ID" value="EPX70488.1"/>
    <property type="molecule type" value="Genomic_DNA"/>
</dbReference>
<dbReference type="GO" id="GO:0035974">
    <property type="term" value="C:meiotic spindle pole body"/>
    <property type="evidence" value="ECO:0007669"/>
    <property type="project" value="EnsemblFungi"/>
</dbReference>
<dbReference type="Pfam" id="PF04130">
    <property type="entry name" value="GCP_C_terminal"/>
    <property type="match status" value="1"/>
</dbReference>
<feature type="region of interest" description="Disordered" evidence="6">
    <location>
        <begin position="528"/>
        <end position="549"/>
    </location>
</feature>
<dbReference type="GO" id="GO:0031021">
    <property type="term" value="C:interphase microtubule organizing center"/>
    <property type="evidence" value="ECO:0007669"/>
    <property type="project" value="EnsemblFungi"/>
</dbReference>
<keyword evidence="10" id="KW-1185">Reference proteome</keyword>
<comment type="subcellular location">
    <subcellularLocation>
        <location evidence="5">Cytoplasm</location>
        <location evidence="5">Cytoskeleton</location>
        <location evidence="5">Microtubule organizing center</location>
    </subcellularLocation>
</comment>
<dbReference type="RefSeq" id="XP_013020764.1">
    <property type="nucleotide sequence ID" value="XM_013165310.1"/>
</dbReference>
<feature type="domain" description="Gamma tubulin complex component C-terminal" evidence="7">
    <location>
        <begin position="424"/>
        <end position="776"/>
    </location>
</feature>
<dbReference type="InterPro" id="IPR040457">
    <property type="entry name" value="GCP_C"/>
</dbReference>
<dbReference type="GO" id="GO:0061497">
    <property type="term" value="C:inner plaque of mitotic spindle pole body"/>
    <property type="evidence" value="ECO:0007669"/>
    <property type="project" value="EnsemblFungi"/>
</dbReference>
<sequence>MGHSNTSALSNEDAGLESPSKSFPHEENIYQVHLIQDVESPLITRSQVNYLHHGKKARNPSELSLRDQEKCLIDELLNIFMGMEGNYIHLQDISSLSDSQKIVSPPSFVISPGFDLGLKDIVSETLELGSYYLSIVTFIELRSQFDYGYVNHALCAALRRFMSDYLVLLMQCEHRCQVDPGFSLQTLRLYILPTFRSMKLVYFIIRDLVLSTEHDQQEDDMGLDNIDDLLEKLNQGNDISQIMQSSISKKKVCKGGRVLTYLTDALTNYAGDPIARNILTFLLRESSRPYMRFLNSWIHEGKIDDPYEEFMIKSHRSLSSQRLDDDYTDEYWEKRYVIREDQVPVQLSQLKDKVLLAGKYLNVVIECKQASGENAGQTLAINPEEGNTRWPDTFEDDSFTKNIIDAYVYANESLLLLLQSSQSLYSHLHALKHYFFLDQSDFFSTFLDTAQQELRKPVRLISATKLQSQLDLSLRQPGTITAVDPFKEYLTLELNQTSLIDWLMHIVSISGLEDSALGQNEKGIMDHFTNRMDSGSDQKSQNSSSKGMTEKEIDGFEAMQFGYKVPFPLSLILSRKAIIRYQLLFRFFLMVKRVEMQLENSWLHHSKKPTWKNKSPFPRIERWKKKAWFMRTRMLTLVQKIRYYSMNEVIETHWPVFMKSIEHARTVDNLMQEHVDFLDTCLKECMLTNSKLLKVNAKLLGTCGMFASYTSSFTRSLQLAETGEETYDDVRMDKMEDILKRYEENFVHHLRVLMDACNYYASTETAALLNLVMRLST</sequence>
<evidence type="ECO:0000259" key="8">
    <source>
        <dbReference type="Pfam" id="PF17681"/>
    </source>
</evidence>
<dbReference type="GO" id="GO:0000922">
    <property type="term" value="C:spindle pole"/>
    <property type="evidence" value="ECO:0007669"/>
    <property type="project" value="InterPro"/>
</dbReference>
<dbReference type="GO" id="GO:0098863">
    <property type="term" value="P:nuclear migration by microtubule mediated pushing forces"/>
    <property type="evidence" value="ECO:0007669"/>
    <property type="project" value="EnsemblFungi"/>
</dbReference>
<evidence type="ECO:0000256" key="5">
    <source>
        <dbReference type="RuleBase" id="RU363050"/>
    </source>
</evidence>
<feature type="region of interest" description="Disordered" evidence="6">
    <location>
        <begin position="1"/>
        <end position="22"/>
    </location>
</feature>
<dbReference type="GO" id="GO:0071957">
    <property type="term" value="C:old mitotic spindle pole body"/>
    <property type="evidence" value="ECO:0007669"/>
    <property type="project" value="EnsemblFungi"/>
</dbReference>
<dbReference type="GO" id="GO:0008275">
    <property type="term" value="C:gamma-tubulin small complex"/>
    <property type="evidence" value="ECO:0007669"/>
    <property type="project" value="EnsemblFungi"/>
</dbReference>
<evidence type="ECO:0000256" key="6">
    <source>
        <dbReference type="SAM" id="MobiDB-lite"/>
    </source>
</evidence>
<dbReference type="GO" id="GO:0051321">
    <property type="term" value="P:meiotic cell cycle"/>
    <property type="evidence" value="ECO:0007669"/>
    <property type="project" value="TreeGrafter"/>
</dbReference>
<dbReference type="GO" id="GO:0000923">
    <property type="term" value="C:equatorial microtubule organizing center"/>
    <property type="evidence" value="ECO:0007669"/>
    <property type="project" value="EnsemblFungi"/>
</dbReference>
<name>S9PSL1_SCHOY</name>
<evidence type="ECO:0000256" key="4">
    <source>
        <dbReference type="ARBA" id="ARBA00023212"/>
    </source>
</evidence>
<keyword evidence="3 5" id="KW-0493">Microtubule</keyword>
<dbReference type="GO" id="GO:0005874">
    <property type="term" value="C:microtubule"/>
    <property type="evidence" value="ECO:0007669"/>
    <property type="project" value="UniProtKB-KW"/>
</dbReference>
<dbReference type="InterPro" id="IPR042241">
    <property type="entry name" value="GCP_C_sf"/>
</dbReference>
<evidence type="ECO:0000256" key="3">
    <source>
        <dbReference type="ARBA" id="ARBA00022701"/>
    </source>
</evidence>
<dbReference type="GO" id="GO:0007020">
    <property type="term" value="P:microtubule nucleation"/>
    <property type="evidence" value="ECO:0007669"/>
    <property type="project" value="InterPro"/>
</dbReference>
<dbReference type="VEuPathDB" id="FungiDB:SOCG_04718"/>
<dbReference type="GeneID" id="25033680"/>
<dbReference type="Pfam" id="PF17681">
    <property type="entry name" value="GCP_N_terminal"/>
    <property type="match status" value="1"/>
</dbReference>
<dbReference type="GO" id="GO:0061496">
    <property type="term" value="C:half bridge of mitotic spindle pole body"/>
    <property type="evidence" value="ECO:0007669"/>
    <property type="project" value="EnsemblFungi"/>
</dbReference>
<evidence type="ECO:0000259" key="7">
    <source>
        <dbReference type="Pfam" id="PF04130"/>
    </source>
</evidence>
<protein>
    <recommendedName>
        <fullName evidence="5">Spindle pole body component</fullName>
    </recommendedName>
</protein>
<dbReference type="GO" id="GO:0090307">
    <property type="term" value="P:mitotic spindle assembly"/>
    <property type="evidence" value="ECO:0007669"/>
    <property type="project" value="EnsemblFungi"/>
</dbReference>
<dbReference type="HOGENOM" id="CLU_007738_0_1_1"/>
<evidence type="ECO:0000256" key="2">
    <source>
        <dbReference type="ARBA" id="ARBA00022490"/>
    </source>
</evidence>
<feature type="domain" description="Gamma tubulin complex component protein N-terminal" evidence="8">
    <location>
        <begin position="73"/>
        <end position="418"/>
    </location>
</feature>
<dbReference type="Gene3D" id="1.20.120.1900">
    <property type="entry name" value="Gamma-tubulin complex, C-terminal domain"/>
    <property type="match status" value="1"/>
</dbReference>
<dbReference type="Proteomes" id="UP000016088">
    <property type="component" value="Unassembled WGS sequence"/>
</dbReference>
<proteinExistence type="inferred from homology"/>
<dbReference type="GO" id="GO:1990734">
    <property type="term" value="P:astral microtubule anchoring at mitotic spindle pole body"/>
    <property type="evidence" value="ECO:0007669"/>
    <property type="project" value="EnsemblFungi"/>
</dbReference>
<dbReference type="eggNOG" id="KOG2001">
    <property type="taxonomic scope" value="Eukaryota"/>
</dbReference>
<dbReference type="GO" id="GO:0031122">
    <property type="term" value="P:cytoplasmic microtubule organization"/>
    <property type="evidence" value="ECO:0007669"/>
    <property type="project" value="EnsemblFungi"/>
</dbReference>
<organism evidence="9 10">
    <name type="scientific">Schizosaccharomyces octosporus (strain yFS286)</name>
    <name type="common">Fission yeast</name>
    <name type="synonym">Octosporomyces octosporus</name>
    <dbReference type="NCBI Taxonomy" id="483514"/>
    <lineage>
        <taxon>Eukaryota</taxon>
        <taxon>Fungi</taxon>
        <taxon>Dikarya</taxon>
        <taxon>Ascomycota</taxon>
        <taxon>Taphrinomycotina</taxon>
        <taxon>Schizosaccharomycetes</taxon>
        <taxon>Schizosaccharomycetales</taxon>
        <taxon>Schizosaccharomycetaceae</taxon>
        <taxon>Schizosaccharomyces</taxon>
    </lineage>
</organism>
<dbReference type="FunFam" id="1.20.120.1900:FF:000011">
    <property type="entry name" value="Spindle pole body component"/>
    <property type="match status" value="1"/>
</dbReference>
<dbReference type="OrthoDB" id="2192946at2759"/>
<keyword evidence="2 5" id="KW-0963">Cytoplasm</keyword>
<dbReference type="InterPro" id="IPR007259">
    <property type="entry name" value="GCP"/>
</dbReference>
<evidence type="ECO:0000256" key="1">
    <source>
        <dbReference type="ARBA" id="ARBA00010337"/>
    </source>
</evidence>